<dbReference type="AlphaFoldDB" id="A0A1F7RI32"/>
<dbReference type="PRINTS" id="PR00059">
    <property type="entry name" value="RIBOSOMALL6"/>
</dbReference>
<dbReference type="Pfam" id="PF00347">
    <property type="entry name" value="Ribosomal_L6"/>
    <property type="match status" value="2"/>
</dbReference>
<dbReference type="GO" id="GO:0002181">
    <property type="term" value="P:cytoplasmic translation"/>
    <property type="evidence" value="ECO:0007669"/>
    <property type="project" value="TreeGrafter"/>
</dbReference>
<evidence type="ECO:0000313" key="8">
    <source>
        <dbReference type="EMBL" id="OGL40597.1"/>
    </source>
</evidence>
<proteinExistence type="inferred from homology"/>
<accession>A0A1F7RI32</accession>
<dbReference type="SUPFAM" id="SSF56053">
    <property type="entry name" value="Ribosomal protein L6"/>
    <property type="match status" value="2"/>
</dbReference>
<name>A0A1F7RI32_9BACT</name>
<dbReference type="GO" id="GO:0022625">
    <property type="term" value="C:cytosolic large ribosomal subunit"/>
    <property type="evidence" value="ECO:0007669"/>
    <property type="project" value="UniProtKB-UniRule"/>
</dbReference>
<evidence type="ECO:0000259" key="7">
    <source>
        <dbReference type="Pfam" id="PF00347"/>
    </source>
</evidence>
<comment type="subunit">
    <text evidence="4">Part of the 50S ribosomal subunit.</text>
</comment>
<dbReference type="InterPro" id="IPR036789">
    <property type="entry name" value="Ribosomal_uL6-like_a/b-dom_sf"/>
</dbReference>
<dbReference type="FunFam" id="3.90.930.12:FF:000001">
    <property type="entry name" value="50S ribosomal protein L6"/>
    <property type="match status" value="1"/>
</dbReference>
<dbReference type="Proteomes" id="UP000178526">
    <property type="component" value="Unassembled WGS sequence"/>
</dbReference>
<dbReference type="GO" id="GO:0003735">
    <property type="term" value="F:structural constituent of ribosome"/>
    <property type="evidence" value="ECO:0007669"/>
    <property type="project" value="UniProtKB-UniRule"/>
</dbReference>
<dbReference type="InterPro" id="IPR000702">
    <property type="entry name" value="Ribosomal_uL6-like"/>
</dbReference>
<evidence type="ECO:0000256" key="4">
    <source>
        <dbReference type="HAMAP-Rule" id="MF_01365"/>
    </source>
</evidence>
<feature type="domain" description="Large ribosomal subunit protein uL6 alpha-beta" evidence="7">
    <location>
        <begin position="91"/>
        <end position="164"/>
    </location>
</feature>
<dbReference type="PIRSF" id="PIRSF002162">
    <property type="entry name" value="Ribosomal_L6"/>
    <property type="match status" value="1"/>
</dbReference>
<comment type="similarity">
    <text evidence="1 4 5">Belongs to the universal ribosomal protein uL6 family.</text>
</comment>
<keyword evidence="2 4" id="KW-0689">Ribosomal protein</keyword>
<evidence type="ECO:0000256" key="1">
    <source>
        <dbReference type="ARBA" id="ARBA00009356"/>
    </source>
</evidence>
<sequence length="178" mass="19295">MSRVGKKVILCPKEVTVGISKDKIDIQGPLGKLSYAFPPGIKVEKDSDKLIVNPSGSNKTDKAFHGLFRSILNNMVQGVVHGFQKKLEIRGVGYKAQVQGGKLTLNIGFSHPVVYDIPEGIKINVEKQIEMTVKGADKHLVGQVAAEIRGFAPPEPYKGKGIRYTDEVVKTKVGKTGA</sequence>
<dbReference type="PANTHER" id="PTHR11655">
    <property type="entry name" value="60S/50S RIBOSOMAL PROTEIN L6/L9"/>
    <property type="match status" value="1"/>
</dbReference>
<evidence type="ECO:0000313" key="9">
    <source>
        <dbReference type="Proteomes" id="UP000178526"/>
    </source>
</evidence>
<dbReference type="EMBL" id="MGDB01000094">
    <property type="protein sequence ID" value="OGL40597.1"/>
    <property type="molecule type" value="Genomic_DNA"/>
</dbReference>
<dbReference type="GO" id="GO:0019843">
    <property type="term" value="F:rRNA binding"/>
    <property type="evidence" value="ECO:0007669"/>
    <property type="project" value="UniProtKB-UniRule"/>
</dbReference>
<dbReference type="InterPro" id="IPR020040">
    <property type="entry name" value="Ribosomal_uL6_a/b-dom"/>
</dbReference>
<evidence type="ECO:0000256" key="2">
    <source>
        <dbReference type="ARBA" id="ARBA00022980"/>
    </source>
</evidence>
<keyword evidence="4 6" id="KW-0694">RNA-binding</keyword>
<evidence type="ECO:0000256" key="5">
    <source>
        <dbReference type="RuleBase" id="RU003869"/>
    </source>
</evidence>
<dbReference type="PANTHER" id="PTHR11655:SF14">
    <property type="entry name" value="LARGE RIBOSOMAL SUBUNIT PROTEIN UL6M"/>
    <property type="match status" value="1"/>
</dbReference>
<dbReference type="InterPro" id="IPR002358">
    <property type="entry name" value="Ribosomal_uL6_CS"/>
</dbReference>
<keyword evidence="4 6" id="KW-0699">rRNA-binding</keyword>
<comment type="function">
    <text evidence="4 6">This protein binds to the 23S rRNA, and is important in its secondary structure. It is located near the subunit interface in the base of the L7/L12 stalk, and near the tRNA binding site of the peptidyltransferase center.</text>
</comment>
<reference evidence="8 9" key="1">
    <citation type="journal article" date="2016" name="Nat. Commun.">
        <title>Thousands of microbial genomes shed light on interconnected biogeochemical processes in an aquifer system.</title>
        <authorList>
            <person name="Anantharaman K."/>
            <person name="Brown C.T."/>
            <person name="Hug L.A."/>
            <person name="Sharon I."/>
            <person name="Castelle C.J."/>
            <person name="Probst A.J."/>
            <person name="Thomas B.C."/>
            <person name="Singh A."/>
            <person name="Wilkins M.J."/>
            <person name="Karaoz U."/>
            <person name="Brodie E.L."/>
            <person name="Williams K.H."/>
            <person name="Hubbard S.S."/>
            <person name="Banfield J.F."/>
        </authorList>
    </citation>
    <scope>NUCLEOTIDE SEQUENCE [LARGE SCALE GENOMIC DNA]</scope>
</reference>
<feature type="domain" description="Large ribosomal subunit protein uL6 alpha-beta" evidence="7">
    <location>
        <begin position="12"/>
        <end position="79"/>
    </location>
</feature>
<keyword evidence="3 4" id="KW-0687">Ribonucleoprotein</keyword>
<gene>
    <name evidence="4" type="primary">rplF</name>
    <name evidence="8" type="ORF">A2042_03570</name>
</gene>
<comment type="caution">
    <text evidence="8">The sequence shown here is derived from an EMBL/GenBank/DDBJ whole genome shotgun (WGS) entry which is preliminary data.</text>
</comment>
<evidence type="ECO:0000256" key="6">
    <source>
        <dbReference type="RuleBase" id="RU003870"/>
    </source>
</evidence>
<dbReference type="PROSITE" id="PS00525">
    <property type="entry name" value="RIBOSOMAL_L6_1"/>
    <property type="match status" value="1"/>
</dbReference>
<dbReference type="InterPro" id="IPR019906">
    <property type="entry name" value="Ribosomal_uL6_bac-type"/>
</dbReference>
<dbReference type="HAMAP" id="MF_01365_B">
    <property type="entry name" value="Ribosomal_uL6_B"/>
    <property type="match status" value="1"/>
</dbReference>
<dbReference type="Gene3D" id="3.90.930.12">
    <property type="entry name" value="Ribosomal protein L6, alpha-beta domain"/>
    <property type="match status" value="2"/>
</dbReference>
<organism evidence="8 9">
    <name type="scientific">Candidatus Schekmanbacteria bacterium GWA2_38_11</name>
    <dbReference type="NCBI Taxonomy" id="1817876"/>
    <lineage>
        <taxon>Bacteria</taxon>
        <taxon>Candidatus Schekmaniibacteriota</taxon>
    </lineage>
</organism>
<evidence type="ECO:0000256" key="3">
    <source>
        <dbReference type="ARBA" id="ARBA00023274"/>
    </source>
</evidence>
<dbReference type="NCBIfam" id="TIGR03654">
    <property type="entry name" value="L6_bact"/>
    <property type="match status" value="1"/>
</dbReference>
<protein>
    <recommendedName>
        <fullName evidence="4">Large ribosomal subunit protein uL6</fullName>
    </recommendedName>
</protein>